<organism evidence="3 4">
    <name type="scientific">Nitrosomonas ureae</name>
    <dbReference type="NCBI Taxonomy" id="44577"/>
    <lineage>
        <taxon>Bacteria</taxon>
        <taxon>Pseudomonadati</taxon>
        <taxon>Pseudomonadota</taxon>
        <taxon>Betaproteobacteria</taxon>
        <taxon>Nitrosomonadales</taxon>
        <taxon>Nitrosomonadaceae</taxon>
        <taxon>Nitrosomonas</taxon>
    </lineage>
</organism>
<evidence type="ECO:0000313" key="3">
    <source>
        <dbReference type="EMBL" id="PTQ86505.1"/>
    </source>
</evidence>
<dbReference type="PROSITE" id="PS51898">
    <property type="entry name" value="TYR_RECOMBINASE"/>
    <property type="match status" value="1"/>
</dbReference>
<dbReference type="Pfam" id="PF00589">
    <property type="entry name" value="Phage_integrase"/>
    <property type="match status" value="1"/>
</dbReference>
<feature type="domain" description="Tyr recombinase" evidence="2">
    <location>
        <begin position="1"/>
        <end position="78"/>
    </location>
</feature>
<dbReference type="GO" id="GO:0015074">
    <property type="term" value="P:DNA integration"/>
    <property type="evidence" value="ECO:0007669"/>
    <property type="project" value="InterPro"/>
</dbReference>
<dbReference type="GO" id="GO:0006310">
    <property type="term" value="P:DNA recombination"/>
    <property type="evidence" value="ECO:0007669"/>
    <property type="project" value="UniProtKB-KW"/>
</dbReference>
<dbReference type="GO" id="GO:0003677">
    <property type="term" value="F:DNA binding"/>
    <property type="evidence" value="ECO:0007669"/>
    <property type="project" value="InterPro"/>
</dbReference>
<protein>
    <submittedName>
        <fullName evidence="3">Phage integrase family protein</fullName>
    </submittedName>
</protein>
<reference evidence="3 4" key="1">
    <citation type="submission" date="2018-04" db="EMBL/GenBank/DDBJ databases">
        <title>Active sludge and wastewater microbial communities from Klosterneuburg, Austria.</title>
        <authorList>
            <person name="Wagner M."/>
        </authorList>
    </citation>
    <scope>NUCLEOTIDE SEQUENCE [LARGE SCALE GENOMIC DNA]</scope>
    <source>
        <strain evidence="3 4">Nm4</strain>
    </source>
</reference>
<dbReference type="Proteomes" id="UP000244110">
    <property type="component" value="Unassembled WGS sequence"/>
</dbReference>
<gene>
    <name evidence="3" type="ORF">C8R28_101081</name>
</gene>
<evidence type="ECO:0000313" key="4">
    <source>
        <dbReference type="Proteomes" id="UP000244110"/>
    </source>
</evidence>
<dbReference type="InterPro" id="IPR013762">
    <property type="entry name" value="Integrase-like_cat_sf"/>
</dbReference>
<name>A0A2T5IRP7_9PROT</name>
<sequence>MADYLLFLLFTGLRRQEVAALKWSAIDLNDLSFTLKDTKNREPLTLPLTDFIVQLLESRKVIKYSKYVFAGDGKALGI</sequence>
<dbReference type="InterPro" id="IPR011010">
    <property type="entry name" value="DNA_brk_join_enz"/>
</dbReference>
<dbReference type="Gene3D" id="1.10.443.10">
    <property type="entry name" value="Intergrase catalytic core"/>
    <property type="match status" value="1"/>
</dbReference>
<dbReference type="AlphaFoldDB" id="A0A2T5IRP7"/>
<evidence type="ECO:0000259" key="2">
    <source>
        <dbReference type="PROSITE" id="PS51898"/>
    </source>
</evidence>
<dbReference type="RefSeq" id="WP_258195684.1">
    <property type="nucleotide sequence ID" value="NZ_QAOL01000010.1"/>
</dbReference>
<comment type="caution">
    <text evidence="3">The sequence shown here is derived from an EMBL/GenBank/DDBJ whole genome shotgun (WGS) entry which is preliminary data.</text>
</comment>
<dbReference type="EMBL" id="QAOL01000010">
    <property type="protein sequence ID" value="PTQ86505.1"/>
    <property type="molecule type" value="Genomic_DNA"/>
</dbReference>
<dbReference type="SUPFAM" id="SSF56349">
    <property type="entry name" value="DNA breaking-rejoining enzymes"/>
    <property type="match status" value="1"/>
</dbReference>
<dbReference type="InterPro" id="IPR002104">
    <property type="entry name" value="Integrase_catalytic"/>
</dbReference>
<proteinExistence type="predicted"/>
<keyword evidence="1" id="KW-0233">DNA recombination</keyword>
<accession>A0A2T5IRP7</accession>
<evidence type="ECO:0000256" key="1">
    <source>
        <dbReference type="ARBA" id="ARBA00023172"/>
    </source>
</evidence>